<feature type="compositionally biased region" description="Gly residues" evidence="1">
    <location>
        <begin position="317"/>
        <end position="327"/>
    </location>
</feature>
<sequence length="469" mass="49902">MTGQKRKSESASAVADTAPRRSERLKASTQQKQQQEEAKTTGQPTIQDGSVTQSSATSGAKDRPVKKAKLDRENPAPTAAGKEKKKGIKIRGSEQPQGGSGLGDPNISLPVTDHLHPGTLDFLRQLAIPANNISPWLKAANDATYRAARKNWECYVSDLARKIRTVADPTIPDHFPIKDIAWTIYRDPRFASDGCMYKTFFAATFSRSGRHGPHASYTLRLEPDGRSSISGGLTRLERDTIETLRESIDNHPRRWRRVLADRGLWESFLSKVDVPSSDHNNANSAAAAAAAAAGGCGGDGGAPPSTATRNSNAGSSSSGGGGGGGNQPEGQSYPTSNTTTASKDNDTSAATTTQGVAAATAAAAAAEAEVDPSKAIAAFVHLNRSTALVRRPPGCPPNHPDLPLLRLKDFVISAPLDDSVFLDPRGQDMLVGMVKDLVGFVHFLNRIVMPEKKQKDVGVKNKVEGKEVK</sequence>
<dbReference type="Proteomes" id="UP001583172">
    <property type="component" value="Unassembled WGS sequence"/>
</dbReference>
<dbReference type="PANTHER" id="PTHR36452">
    <property type="entry name" value="CHROMOSOME 12, WHOLE GENOME SHOTGUN SEQUENCE"/>
    <property type="match status" value="1"/>
</dbReference>
<dbReference type="PANTHER" id="PTHR36452:SF1">
    <property type="entry name" value="DUF2461 DOMAIN-CONTAINING PROTEIN"/>
    <property type="match status" value="1"/>
</dbReference>
<keyword evidence="3" id="KW-1185">Reference proteome</keyword>
<comment type="caution">
    <text evidence="2">The sequence shown here is derived from an EMBL/GenBank/DDBJ whole genome shotgun (WGS) entry which is preliminary data.</text>
</comment>
<dbReference type="InterPro" id="IPR012808">
    <property type="entry name" value="CHP02453"/>
</dbReference>
<reference evidence="2 3" key="1">
    <citation type="journal article" date="2024" name="Commun. Biol.">
        <title>Comparative genomic analysis of thermophilic fungi reveals convergent evolutionary adaptations and gene losses.</title>
        <authorList>
            <person name="Steindorff A.S."/>
            <person name="Aguilar-Pontes M.V."/>
            <person name="Robinson A.J."/>
            <person name="Andreopoulos B."/>
            <person name="LaButti K."/>
            <person name="Kuo A."/>
            <person name="Mondo S."/>
            <person name="Riley R."/>
            <person name="Otillar R."/>
            <person name="Haridas S."/>
            <person name="Lipzen A."/>
            <person name="Grimwood J."/>
            <person name="Schmutz J."/>
            <person name="Clum A."/>
            <person name="Reid I.D."/>
            <person name="Moisan M.C."/>
            <person name="Butler G."/>
            <person name="Nguyen T.T.M."/>
            <person name="Dewar K."/>
            <person name="Conant G."/>
            <person name="Drula E."/>
            <person name="Henrissat B."/>
            <person name="Hansel C."/>
            <person name="Singer S."/>
            <person name="Hutchinson M.I."/>
            <person name="de Vries R.P."/>
            <person name="Natvig D.O."/>
            <person name="Powell A.J."/>
            <person name="Tsang A."/>
            <person name="Grigoriev I.V."/>
        </authorList>
    </citation>
    <scope>NUCLEOTIDE SEQUENCE [LARGE SCALE GENOMIC DNA]</scope>
    <source>
        <strain evidence="2 3">CBS 620.91</strain>
    </source>
</reference>
<protein>
    <recommendedName>
        <fullName evidence="4">DUF3074 domain-containing protein</fullName>
    </recommendedName>
</protein>
<name>A0ABR3V2R8_HUMIN</name>
<gene>
    <name evidence="2" type="ORF">VTJ49DRAFT_6446</name>
</gene>
<evidence type="ECO:0000313" key="3">
    <source>
        <dbReference type="Proteomes" id="UP001583172"/>
    </source>
</evidence>
<feature type="compositionally biased region" description="Basic and acidic residues" evidence="1">
    <location>
        <begin position="60"/>
        <end position="74"/>
    </location>
</feature>
<feature type="compositionally biased region" description="Polar residues" evidence="1">
    <location>
        <begin position="44"/>
        <end position="58"/>
    </location>
</feature>
<feature type="region of interest" description="Disordered" evidence="1">
    <location>
        <begin position="292"/>
        <end position="352"/>
    </location>
</feature>
<evidence type="ECO:0000313" key="2">
    <source>
        <dbReference type="EMBL" id="KAL1835578.1"/>
    </source>
</evidence>
<organism evidence="2 3">
    <name type="scientific">Humicola insolens</name>
    <name type="common">Soft-rot fungus</name>
    <dbReference type="NCBI Taxonomy" id="85995"/>
    <lineage>
        <taxon>Eukaryota</taxon>
        <taxon>Fungi</taxon>
        <taxon>Dikarya</taxon>
        <taxon>Ascomycota</taxon>
        <taxon>Pezizomycotina</taxon>
        <taxon>Sordariomycetes</taxon>
        <taxon>Sordariomycetidae</taxon>
        <taxon>Sordariales</taxon>
        <taxon>Chaetomiaceae</taxon>
        <taxon>Mycothermus</taxon>
    </lineage>
</organism>
<feature type="compositionally biased region" description="Polar residues" evidence="1">
    <location>
        <begin position="328"/>
        <end position="342"/>
    </location>
</feature>
<feature type="region of interest" description="Disordered" evidence="1">
    <location>
        <begin position="1"/>
        <end position="110"/>
    </location>
</feature>
<dbReference type="Pfam" id="PF09365">
    <property type="entry name" value="DUF2461"/>
    <property type="match status" value="1"/>
</dbReference>
<dbReference type="EMBL" id="JAZGSY010000599">
    <property type="protein sequence ID" value="KAL1835578.1"/>
    <property type="molecule type" value="Genomic_DNA"/>
</dbReference>
<evidence type="ECO:0008006" key="4">
    <source>
        <dbReference type="Google" id="ProtNLM"/>
    </source>
</evidence>
<proteinExistence type="predicted"/>
<evidence type="ECO:0000256" key="1">
    <source>
        <dbReference type="SAM" id="MobiDB-lite"/>
    </source>
</evidence>
<accession>A0ABR3V2R8</accession>